<dbReference type="PANTHER" id="PTHR24410">
    <property type="entry name" value="HL07962P-RELATED"/>
    <property type="match status" value="1"/>
</dbReference>
<feature type="region of interest" description="Disordered" evidence="1">
    <location>
        <begin position="473"/>
        <end position="496"/>
    </location>
</feature>
<keyword evidence="4" id="KW-1185">Reference proteome</keyword>
<comment type="caution">
    <text evidence="3">The sequence shown here is derived from an EMBL/GenBank/DDBJ whole genome shotgun (WGS) entry which is preliminary data.</text>
</comment>
<dbReference type="Gene3D" id="3.30.710.10">
    <property type="entry name" value="Potassium Channel Kv1.1, Chain A"/>
    <property type="match status" value="1"/>
</dbReference>
<dbReference type="Pfam" id="PF00651">
    <property type="entry name" value="BTB"/>
    <property type="match status" value="1"/>
</dbReference>
<dbReference type="CDD" id="cd18186">
    <property type="entry name" value="BTB_POZ_ZBTB_KLHL-like"/>
    <property type="match status" value="1"/>
</dbReference>
<proteinExistence type="predicted"/>
<evidence type="ECO:0000256" key="1">
    <source>
        <dbReference type="SAM" id="MobiDB-lite"/>
    </source>
</evidence>
<dbReference type="InterPro" id="IPR011333">
    <property type="entry name" value="SKP1/BTB/POZ_sf"/>
</dbReference>
<feature type="domain" description="BTB" evidence="2">
    <location>
        <begin position="35"/>
        <end position="119"/>
    </location>
</feature>
<organism evidence="3 4">
    <name type="scientific">Batrachochytrium salamandrivorans</name>
    <dbReference type="NCBI Taxonomy" id="1357716"/>
    <lineage>
        <taxon>Eukaryota</taxon>
        <taxon>Fungi</taxon>
        <taxon>Fungi incertae sedis</taxon>
        <taxon>Chytridiomycota</taxon>
        <taxon>Chytridiomycota incertae sedis</taxon>
        <taxon>Chytridiomycetes</taxon>
        <taxon>Rhizophydiales</taxon>
        <taxon>Rhizophydiales incertae sedis</taxon>
        <taxon>Batrachochytrium</taxon>
    </lineage>
</organism>
<protein>
    <recommendedName>
        <fullName evidence="2">BTB domain-containing protein</fullName>
    </recommendedName>
</protein>
<feature type="compositionally biased region" description="Low complexity" evidence="1">
    <location>
        <begin position="827"/>
        <end position="837"/>
    </location>
</feature>
<sequence length="999" mass="110656">MMVATTTKQHSDTSPAPVAGLQRPLARFFTSCKYADAVLRVRNLTETAHVIDVPVHRVILASQSDFFDKLFAQAPEDRASIQGTMDLDCEQQSQSPRFGVWSIAVQSDAAIHTLLEWIYFRTAQHTCAACWYVLALARRMGVPDLEAHVGKWIVDYVLTRTPNVQRPTAEWYNCILGALHAQVSQAVVETLIEAAVCDDHYLSPQPTASTRSFRRYVVLRDLVREAENVGEPLSNKQVRYMFRTVKFEQWPRDQLQQAYMDGLLPRDKVSAALSGSESQPSQPLSESNIVERKAEEPTYMISSALKNTIPHIVSNNALAIRRSDASAQTYEEDNMRTVKQKIIKNSRKSILDFQSTAKSTSPIRATVLLKPSSTTNSNSYEGAISKMGSVEFSCPSTCTNLSSIASFESPAVKPLSDMDSCQKMSLLKDTNEEIPVKLSSPTGSIISINERTHQKSIVAPILDISSITLPTSVENKAGNNVDDDGQQTKSHSEKTCETPEQCLKDIRQQLEHLFDNEPSFFSNVQSVVSAPVVADAYPTTDNHVLNKGSVVRCPGNFPENAMSGTNIPISTSIDHELNIISSNKSGRKLIRPLFESTAEVKALHDPVQSKLGLAKDTYQGATGHAVNTAGFQETQMQRDKLQYGPNQQRDRSKTAPSTYQYGRFTMPNIMETNHIPITMTSSSSTTSMGGYKFEKNDMSLQEFLSEKKLRDDPSNNHSHTWNPNSRFLDTLKQQQSKLDEIHGGDDPNTPTPTLLNANNKYDVPSVLYMASRPSASSYPLPIPPSQVKSKSFLNQGRDLGSTTRKIRPTLPVPPDANGQREARSQQSSTLKNSLSASSMHEKFNQASLYNSAVLDGPPNYNRFSLPSLEASSSFINDSVDDIFFDEPNSKHDTRSGVSYMTRPKHDSIISVVKPMHPHNAAGSTFIGGARSFNAGSSMSDCSVDSEELGRLELSPTLILDQQKLLQMQKQRQQQIKSGKASRLEVKKKPSFFELLKGLI</sequence>
<dbReference type="Proteomes" id="UP001648503">
    <property type="component" value="Unassembled WGS sequence"/>
</dbReference>
<dbReference type="SUPFAM" id="SSF54695">
    <property type="entry name" value="POZ domain"/>
    <property type="match status" value="1"/>
</dbReference>
<dbReference type="PANTHER" id="PTHR24410:SF23">
    <property type="entry name" value="BTB DOMAIN-CONTAINING PROTEIN-RELATED"/>
    <property type="match status" value="1"/>
</dbReference>
<evidence type="ECO:0000313" key="4">
    <source>
        <dbReference type="Proteomes" id="UP001648503"/>
    </source>
</evidence>
<feature type="compositionally biased region" description="Low complexity" evidence="1">
    <location>
        <begin position="273"/>
        <end position="287"/>
    </location>
</feature>
<dbReference type="InterPro" id="IPR000210">
    <property type="entry name" value="BTB/POZ_dom"/>
</dbReference>
<name>A0ABQ8EZY0_9FUNG</name>
<reference evidence="3 4" key="1">
    <citation type="submission" date="2021-02" db="EMBL/GenBank/DDBJ databases">
        <title>Variation within the Batrachochytrium salamandrivorans European outbreak.</title>
        <authorList>
            <person name="Kelly M."/>
            <person name="Pasmans F."/>
            <person name="Shea T.P."/>
            <person name="Munoz J.F."/>
            <person name="Carranza S."/>
            <person name="Cuomo C.A."/>
            <person name="Martel A."/>
        </authorList>
    </citation>
    <scope>NUCLEOTIDE SEQUENCE [LARGE SCALE GENOMIC DNA]</scope>
    <source>
        <strain evidence="3 4">AMFP18/2</strain>
    </source>
</reference>
<feature type="region of interest" description="Disordered" evidence="1">
    <location>
        <begin position="270"/>
        <end position="289"/>
    </location>
</feature>
<accession>A0ABQ8EZY0</accession>
<dbReference type="InterPro" id="IPR051481">
    <property type="entry name" value="BTB-POZ/Galectin-3-binding"/>
</dbReference>
<evidence type="ECO:0000259" key="2">
    <source>
        <dbReference type="PROSITE" id="PS50097"/>
    </source>
</evidence>
<evidence type="ECO:0000313" key="3">
    <source>
        <dbReference type="EMBL" id="KAH6589590.1"/>
    </source>
</evidence>
<feature type="region of interest" description="Disordered" evidence="1">
    <location>
        <begin position="776"/>
        <end position="837"/>
    </location>
</feature>
<gene>
    <name evidence="3" type="ORF">BASA50_009945</name>
</gene>
<dbReference type="EMBL" id="JAFCIX010000445">
    <property type="protein sequence ID" value="KAH6589590.1"/>
    <property type="molecule type" value="Genomic_DNA"/>
</dbReference>
<dbReference type="PROSITE" id="PS50097">
    <property type="entry name" value="BTB"/>
    <property type="match status" value="1"/>
</dbReference>